<evidence type="ECO:0000259" key="2">
    <source>
        <dbReference type="Pfam" id="PF04471"/>
    </source>
</evidence>
<keyword evidence="1" id="KW-0175">Coiled coil</keyword>
<keyword evidence="3" id="KW-0255">Endonuclease</keyword>
<gene>
    <name evidence="3" type="ORF">CRM94_36360</name>
</gene>
<protein>
    <submittedName>
        <fullName evidence="3">Restriction endonuclease</fullName>
    </submittedName>
</protein>
<dbReference type="SUPFAM" id="SSF52980">
    <property type="entry name" value="Restriction endonuclease-like"/>
    <property type="match status" value="1"/>
</dbReference>
<evidence type="ECO:0000313" key="3">
    <source>
        <dbReference type="EMBL" id="PEH39723.1"/>
    </source>
</evidence>
<name>A0A2A7S8F8_BURGA</name>
<dbReference type="GO" id="GO:0009307">
    <property type="term" value="P:DNA restriction-modification system"/>
    <property type="evidence" value="ECO:0007669"/>
    <property type="project" value="InterPro"/>
</dbReference>
<dbReference type="InterPro" id="IPR007560">
    <property type="entry name" value="Restrct_endonuc_IV_Mrr"/>
</dbReference>
<keyword evidence="3" id="KW-0540">Nuclease</keyword>
<dbReference type="Proteomes" id="UP000220629">
    <property type="component" value="Unassembled WGS sequence"/>
</dbReference>
<keyword evidence="3" id="KW-0378">Hydrolase</keyword>
<proteinExistence type="predicted"/>
<dbReference type="Pfam" id="PF04471">
    <property type="entry name" value="Mrr_cat"/>
    <property type="match status" value="1"/>
</dbReference>
<accession>A0A2A7S8F8</accession>
<dbReference type="GO" id="GO:0004519">
    <property type="term" value="F:endonuclease activity"/>
    <property type="evidence" value="ECO:0007669"/>
    <property type="project" value="UniProtKB-KW"/>
</dbReference>
<organism evidence="3 4">
    <name type="scientific">Burkholderia gladioli</name>
    <name type="common">Pseudomonas marginata</name>
    <name type="synonym">Phytomonas marginata</name>
    <dbReference type="NCBI Taxonomy" id="28095"/>
    <lineage>
        <taxon>Bacteria</taxon>
        <taxon>Pseudomonadati</taxon>
        <taxon>Pseudomonadota</taxon>
        <taxon>Betaproteobacteria</taxon>
        <taxon>Burkholderiales</taxon>
        <taxon>Burkholderiaceae</taxon>
        <taxon>Burkholderia</taxon>
    </lineage>
</organism>
<sequence>MRVPWMAYQQDAAELFQSLGFSVEVEKEVPGARGTHVVDVLAQTTFAGIGITWVIECKLWNTAIPKEKVLALAHVASDVGADRAFLLSESGFQAGAIRVAQKTNITLTSLQELLDSAREELQKRELHVLTQNAHRLQQEMHDLFILDDGSPGPPAGADRAPFLDLLAVVFELKSIALPRVQAGDFPVTMSTDVSLTQFCDAATFVTYARHELERAATWVTAAKKDIDTVRTLAGQLFLKFSHEVDDFLDRSEAIVLAKGVENVDQSRLFLALDCMRRVGDRAEELRISVSGRASKVLSRVMRALIDGPYLFLAQMRCEDRQWSKSRELVEAPLRELAVLLAR</sequence>
<feature type="domain" description="Restriction endonuclease type IV Mrr" evidence="2">
    <location>
        <begin position="9"/>
        <end position="115"/>
    </location>
</feature>
<dbReference type="RefSeq" id="WP_080559090.1">
    <property type="nucleotide sequence ID" value="NZ_CP065595.1"/>
</dbReference>
<reference evidence="4" key="1">
    <citation type="submission" date="2017-09" db="EMBL/GenBank/DDBJ databases">
        <title>FDA dAtabase for Regulatory Grade micrObial Sequences (FDA-ARGOS): Supporting development and validation of Infectious Disease Dx tests.</title>
        <authorList>
            <person name="Minogue T."/>
            <person name="Wolcott M."/>
            <person name="Wasieloski L."/>
            <person name="Aguilar W."/>
            <person name="Moore D."/>
            <person name="Tallon L."/>
            <person name="Sadzewicz L."/>
            <person name="Ott S."/>
            <person name="Zhao X."/>
            <person name="Nagaraj S."/>
            <person name="Vavikolanu K."/>
            <person name="Aluvathingal J."/>
            <person name="Nadendla S."/>
            <person name="Sichtig H."/>
        </authorList>
    </citation>
    <scope>NUCLEOTIDE SEQUENCE [LARGE SCALE GENOMIC DNA]</scope>
    <source>
        <strain evidence="4">FDAARGOS_390</strain>
    </source>
</reference>
<dbReference type="InterPro" id="IPR011856">
    <property type="entry name" value="tRNA_endonuc-like_dom_sf"/>
</dbReference>
<evidence type="ECO:0000313" key="4">
    <source>
        <dbReference type="Proteomes" id="UP000220629"/>
    </source>
</evidence>
<dbReference type="EMBL" id="PDDY01000004">
    <property type="protein sequence ID" value="PEH39723.1"/>
    <property type="molecule type" value="Genomic_DNA"/>
</dbReference>
<feature type="coiled-coil region" evidence="1">
    <location>
        <begin position="100"/>
        <end position="139"/>
    </location>
</feature>
<evidence type="ECO:0000256" key="1">
    <source>
        <dbReference type="SAM" id="Coils"/>
    </source>
</evidence>
<dbReference type="InterPro" id="IPR011335">
    <property type="entry name" value="Restrct_endonuc-II-like"/>
</dbReference>
<dbReference type="Gene3D" id="3.40.1350.10">
    <property type="match status" value="1"/>
</dbReference>
<dbReference type="AlphaFoldDB" id="A0A2A7S8F8"/>
<comment type="caution">
    <text evidence="3">The sequence shown here is derived from an EMBL/GenBank/DDBJ whole genome shotgun (WGS) entry which is preliminary data.</text>
</comment>
<dbReference type="GO" id="GO:0003677">
    <property type="term" value="F:DNA binding"/>
    <property type="evidence" value="ECO:0007669"/>
    <property type="project" value="InterPro"/>
</dbReference>